<dbReference type="OrthoDB" id="48311at2759"/>
<accession>A0A9K3Q4L6</accession>
<evidence type="ECO:0000313" key="1">
    <source>
        <dbReference type="EMBL" id="KAG7371187.1"/>
    </source>
</evidence>
<evidence type="ECO:0000313" key="2">
    <source>
        <dbReference type="Proteomes" id="UP000693970"/>
    </source>
</evidence>
<organism evidence="1 2">
    <name type="scientific">Nitzschia inconspicua</name>
    <dbReference type="NCBI Taxonomy" id="303405"/>
    <lineage>
        <taxon>Eukaryota</taxon>
        <taxon>Sar</taxon>
        <taxon>Stramenopiles</taxon>
        <taxon>Ochrophyta</taxon>
        <taxon>Bacillariophyta</taxon>
        <taxon>Bacillariophyceae</taxon>
        <taxon>Bacillariophycidae</taxon>
        <taxon>Bacillariales</taxon>
        <taxon>Bacillariaceae</taxon>
        <taxon>Nitzschia</taxon>
    </lineage>
</organism>
<reference evidence="1" key="2">
    <citation type="submission" date="2021-04" db="EMBL/GenBank/DDBJ databases">
        <authorList>
            <person name="Podell S."/>
        </authorList>
    </citation>
    <scope>NUCLEOTIDE SEQUENCE</scope>
    <source>
        <strain evidence="1">Hildebrandi</strain>
    </source>
</reference>
<name>A0A9K3Q4L6_9STRA</name>
<dbReference type="AlphaFoldDB" id="A0A9K3Q4L6"/>
<protein>
    <submittedName>
        <fullName evidence="1">Uncharacterized protein</fullName>
    </submittedName>
</protein>
<keyword evidence="2" id="KW-1185">Reference proteome</keyword>
<comment type="caution">
    <text evidence="1">The sequence shown here is derived from an EMBL/GenBank/DDBJ whole genome shotgun (WGS) entry which is preliminary data.</text>
</comment>
<sequence>MEQPFEKLPESCWDKPSPDKHKLSIYCGFDAQRLHQDLQLNRESSPRHLFIHSCQRGRLIKKNEDARQIVGLSSYQVDFAQGLTIIVNDITGNLPLTPTKDDIALSKRENGEIHQRNLLCWTGAVVDLFWNYHKNRLGGKSGNNVKELLGSTIHSYALEEQASDKVHIMTEVFEDSNFSMFQNMQWERVQVNFDNRWKI</sequence>
<dbReference type="EMBL" id="JAGRRH010000004">
    <property type="protein sequence ID" value="KAG7371187.1"/>
    <property type="molecule type" value="Genomic_DNA"/>
</dbReference>
<proteinExistence type="predicted"/>
<dbReference type="Proteomes" id="UP000693970">
    <property type="component" value="Unassembled WGS sequence"/>
</dbReference>
<gene>
    <name evidence="1" type="ORF">IV203_019757</name>
</gene>
<reference evidence="1" key="1">
    <citation type="journal article" date="2021" name="Sci. Rep.">
        <title>Diploid genomic architecture of Nitzschia inconspicua, an elite biomass production diatom.</title>
        <authorList>
            <person name="Oliver A."/>
            <person name="Podell S."/>
            <person name="Pinowska A."/>
            <person name="Traller J.C."/>
            <person name="Smith S.R."/>
            <person name="McClure R."/>
            <person name="Beliaev A."/>
            <person name="Bohutskyi P."/>
            <person name="Hill E.A."/>
            <person name="Rabines A."/>
            <person name="Zheng H."/>
            <person name="Allen L.Z."/>
            <person name="Kuo A."/>
            <person name="Grigoriev I.V."/>
            <person name="Allen A.E."/>
            <person name="Hazlebeck D."/>
            <person name="Allen E.E."/>
        </authorList>
    </citation>
    <scope>NUCLEOTIDE SEQUENCE</scope>
    <source>
        <strain evidence="1">Hildebrandi</strain>
    </source>
</reference>